<dbReference type="EMBL" id="SBLB01000001">
    <property type="protein sequence ID" value="RYC70888.1"/>
    <property type="molecule type" value="Genomic_DNA"/>
</dbReference>
<dbReference type="Proteomes" id="UP000290407">
    <property type="component" value="Unassembled WGS sequence"/>
</dbReference>
<organism evidence="1 2">
    <name type="scientific">Spirosoma sordidisoli</name>
    <dbReference type="NCBI Taxonomy" id="2502893"/>
    <lineage>
        <taxon>Bacteria</taxon>
        <taxon>Pseudomonadati</taxon>
        <taxon>Bacteroidota</taxon>
        <taxon>Cytophagia</taxon>
        <taxon>Cytophagales</taxon>
        <taxon>Cytophagaceae</taxon>
        <taxon>Spirosoma</taxon>
    </lineage>
</organism>
<keyword evidence="2" id="KW-1185">Reference proteome</keyword>
<comment type="caution">
    <text evidence="1">The sequence shown here is derived from an EMBL/GenBank/DDBJ whole genome shotgun (WGS) entry which is preliminary data.</text>
</comment>
<name>A0A4V1RWN5_9BACT</name>
<reference evidence="1 2" key="1">
    <citation type="submission" date="2019-01" db="EMBL/GenBank/DDBJ databases">
        <title>Spirosoma flava sp. nov., a propanil-degrading bacterium isolated from herbicide-contaminated soil.</title>
        <authorList>
            <person name="Zhang L."/>
            <person name="Jiang J.-D."/>
        </authorList>
    </citation>
    <scope>NUCLEOTIDE SEQUENCE [LARGE SCALE GENOMIC DNA]</scope>
    <source>
        <strain evidence="1 2">TY50</strain>
    </source>
</reference>
<dbReference type="RefSeq" id="WP_129599460.1">
    <property type="nucleotide sequence ID" value="NZ_SBLB01000001.1"/>
</dbReference>
<gene>
    <name evidence="1" type="ORF">EQG79_01675</name>
</gene>
<protein>
    <submittedName>
        <fullName evidence="1">Uncharacterized protein</fullName>
    </submittedName>
</protein>
<proteinExistence type="predicted"/>
<sequence length="289" mass="32348">MAKITFVQNPDAVVSTPTPVENQVTDMHLQLETITPELAQQFLDRNTDNRPHKERHVRFLADQMRAGAWQITGDPIKIGKSGRLLDGQHRLLAIVQSETTQRLYVAWDCEEEIFAVLDTGRSRSAADVLATDGLKNYTAVSAAAKLLIMHERGVLAIMGGKQRAATNAQILAYTAKHDVETSASKASAWSKRCKLLNPGEWVALHYLLAKKAPKQADEFLQQITTGLNLTEGHPVLILRQRLQAARDGRFNFTAAERMAMTVKAWNAHREGRKIGQLTWKNYEEFPEIA</sequence>
<evidence type="ECO:0000313" key="2">
    <source>
        <dbReference type="Proteomes" id="UP000290407"/>
    </source>
</evidence>
<evidence type="ECO:0000313" key="1">
    <source>
        <dbReference type="EMBL" id="RYC70888.1"/>
    </source>
</evidence>
<dbReference type="AlphaFoldDB" id="A0A4V1RWN5"/>
<accession>A0A4V1RWN5</accession>